<dbReference type="RefSeq" id="WP_281811607.1">
    <property type="nucleotide sequence ID" value="NZ_BRLB01000001.1"/>
</dbReference>
<evidence type="ECO:0000256" key="1">
    <source>
        <dbReference type="SAM" id="MobiDB-lite"/>
    </source>
</evidence>
<organism evidence="2 3">
    <name type="scientific">Vallitalea longa</name>
    <dbReference type="NCBI Taxonomy" id="2936439"/>
    <lineage>
        <taxon>Bacteria</taxon>
        <taxon>Bacillati</taxon>
        <taxon>Bacillota</taxon>
        <taxon>Clostridia</taxon>
        <taxon>Lachnospirales</taxon>
        <taxon>Vallitaleaceae</taxon>
        <taxon>Vallitalea</taxon>
    </lineage>
</organism>
<dbReference type="Proteomes" id="UP001144256">
    <property type="component" value="Unassembled WGS sequence"/>
</dbReference>
<keyword evidence="3" id="KW-1185">Reference proteome</keyword>
<reference evidence="2" key="1">
    <citation type="submission" date="2022-06" db="EMBL/GenBank/DDBJ databases">
        <title>Vallitalea longa sp. nov., an anaerobic bacterium isolated from marine sediment.</title>
        <authorList>
            <person name="Hirano S."/>
            <person name="Terahara T."/>
            <person name="Mori K."/>
            <person name="Hamada M."/>
            <person name="Matsumoto R."/>
            <person name="Kobayashi T."/>
        </authorList>
    </citation>
    <scope>NUCLEOTIDE SEQUENCE</scope>
    <source>
        <strain evidence="2">SH18-1</strain>
    </source>
</reference>
<sequence>MLEVKVTITLAKEVLNLLSNLAGGIKAFKPEQGQAMQQVSAESIKPSVEPKQNVEVEQPKKEEPKELDTTKPDEQVEPSVTIEEIRSLTAKAAKKDKPAVKKLLTKFEAKSVSTLATDNYQAFYDEVKELV</sequence>
<evidence type="ECO:0008006" key="4">
    <source>
        <dbReference type="Google" id="ProtNLM"/>
    </source>
</evidence>
<comment type="caution">
    <text evidence="2">The sequence shown here is derived from an EMBL/GenBank/DDBJ whole genome shotgun (WGS) entry which is preliminary data.</text>
</comment>
<evidence type="ECO:0000313" key="2">
    <source>
        <dbReference type="EMBL" id="GKX27872.1"/>
    </source>
</evidence>
<proteinExistence type="predicted"/>
<protein>
    <recommendedName>
        <fullName evidence="4">rRNA biogenesis protein rrp5</fullName>
    </recommendedName>
</protein>
<gene>
    <name evidence="2" type="ORF">SH1V18_03520</name>
</gene>
<feature type="compositionally biased region" description="Basic and acidic residues" evidence="1">
    <location>
        <begin position="52"/>
        <end position="74"/>
    </location>
</feature>
<dbReference type="EMBL" id="BRLB01000001">
    <property type="protein sequence ID" value="GKX27872.1"/>
    <property type="molecule type" value="Genomic_DNA"/>
</dbReference>
<accession>A0A9W6DE06</accession>
<dbReference type="AlphaFoldDB" id="A0A9W6DE06"/>
<evidence type="ECO:0000313" key="3">
    <source>
        <dbReference type="Proteomes" id="UP001144256"/>
    </source>
</evidence>
<feature type="region of interest" description="Disordered" evidence="1">
    <location>
        <begin position="37"/>
        <end position="77"/>
    </location>
</feature>
<name>A0A9W6DE06_9FIRM</name>